<sequence>MKKILLIALCCVNVFIACQKQTPEYESKIAPEIEVKAFKFLSVVHNVDVSQIRYDDTKNFVLIGDNYKMPVEELIKRYGEANVYKAEFEKGDENEN</sequence>
<protein>
    <submittedName>
        <fullName evidence="1">Uncharacterized protein</fullName>
    </submittedName>
</protein>
<organism evidence="1 2">
    <name type="scientific">Olivibacter domesticus</name>
    <name type="common">Pseudosphingobacterium domesticum</name>
    <dbReference type="NCBI Taxonomy" id="407022"/>
    <lineage>
        <taxon>Bacteria</taxon>
        <taxon>Pseudomonadati</taxon>
        <taxon>Bacteroidota</taxon>
        <taxon>Sphingobacteriia</taxon>
        <taxon>Sphingobacteriales</taxon>
        <taxon>Sphingobacteriaceae</taxon>
        <taxon>Olivibacter</taxon>
    </lineage>
</organism>
<proteinExistence type="predicted"/>
<name>A0A1H7UV83_OLID1</name>
<accession>A0A1H7UV83</accession>
<gene>
    <name evidence="1" type="ORF">SAMN05661044_03958</name>
</gene>
<dbReference type="PROSITE" id="PS51257">
    <property type="entry name" value="PROKAR_LIPOPROTEIN"/>
    <property type="match status" value="1"/>
</dbReference>
<dbReference type="AlphaFoldDB" id="A0A1H7UV83"/>
<dbReference type="RefSeq" id="WP_093327830.1">
    <property type="nucleotide sequence ID" value="NZ_FOAF01000006.1"/>
</dbReference>
<evidence type="ECO:0000313" key="2">
    <source>
        <dbReference type="Proteomes" id="UP000199421"/>
    </source>
</evidence>
<keyword evidence="2" id="KW-1185">Reference proteome</keyword>
<reference evidence="2" key="1">
    <citation type="submission" date="2016-10" db="EMBL/GenBank/DDBJ databases">
        <authorList>
            <person name="Varghese N."/>
            <person name="Submissions S."/>
        </authorList>
    </citation>
    <scope>NUCLEOTIDE SEQUENCE [LARGE SCALE GENOMIC DNA]</scope>
    <source>
        <strain evidence="2">DSM 18733</strain>
    </source>
</reference>
<dbReference type="EMBL" id="FOAF01000006">
    <property type="protein sequence ID" value="SEM00746.1"/>
    <property type="molecule type" value="Genomic_DNA"/>
</dbReference>
<evidence type="ECO:0000313" key="1">
    <source>
        <dbReference type="EMBL" id="SEM00746.1"/>
    </source>
</evidence>
<dbReference type="Proteomes" id="UP000199421">
    <property type="component" value="Unassembled WGS sequence"/>
</dbReference>